<keyword evidence="1" id="KW-0732">Signal</keyword>
<sequence>MINCCWVMVGYWFGVVSGYFSCESDVKSSYNVELMFAASFDSKMGCLYSVFDAKKQGKPAWVVRTRNWKLRGGENRLSGLLEGVSVSGNVFTVWRDDAMRLACMRNDDMRLAWMRNDATMLAWMRNDAMRLACLKLCISGLGYRNQLSGIGTDSSLESGVSVLLYGTGTVCLWYRYPHTGIGTVRLRYQYLVWVSVPFVSGIGTTL</sequence>
<feature type="chain" id="PRO_5045522101" evidence="1">
    <location>
        <begin position="19"/>
        <end position="206"/>
    </location>
</feature>
<evidence type="ECO:0000256" key="1">
    <source>
        <dbReference type="SAM" id="SignalP"/>
    </source>
</evidence>
<feature type="signal peptide" evidence="1">
    <location>
        <begin position="1"/>
        <end position="18"/>
    </location>
</feature>
<proteinExistence type="predicted"/>
<accession>A0ABR2Q7L0</accession>
<gene>
    <name evidence="2" type="ORF">V6N11_081908</name>
</gene>
<keyword evidence="3" id="KW-1185">Reference proteome</keyword>
<dbReference type="EMBL" id="JBBPBN010000044">
    <property type="protein sequence ID" value="KAK8996642.1"/>
    <property type="molecule type" value="Genomic_DNA"/>
</dbReference>
<organism evidence="2 3">
    <name type="scientific">Hibiscus sabdariffa</name>
    <name type="common">roselle</name>
    <dbReference type="NCBI Taxonomy" id="183260"/>
    <lineage>
        <taxon>Eukaryota</taxon>
        <taxon>Viridiplantae</taxon>
        <taxon>Streptophyta</taxon>
        <taxon>Embryophyta</taxon>
        <taxon>Tracheophyta</taxon>
        <taxon>Spermatophyta</taxon>
        <taxon>Magnoliopsida</taxon>
        <taxon>eudicotyledons</taxon>
        <taxon>Gunneridae</taxon>
        <taxon>Pentapetalae</taxon>
        <taxon>rosids</taxon>
        <taxon>malvids</taxon>
        <taxon>Malvales</taxon>
        <taxon>Malvaceae</taxon>
        <taxon>Malvoideae</taxon>
        <taxon>Hibiscus</taxon>
    </lineage>
</organism>
<name>A0ABR2Q7L0_9ROSI</name>
<comment type="caution">
    <text evidence="2">The sequence shown here is derived from an EMBL/GenBank/DDBJ whole genome shotgun (WGS) entry which is preliminary data.</text>
</comment>
<dbReference type="Proteomes" id="UP001396334">
    <property type="component" value="Unassembled WGS sequence"/>
</dbReference>
<evidence type="ECO:0000313" key="2">
    <source>
        <dbReference type="EMBL" id="KAK8996642.1"/>
    </source>
</evidence>
<evidence type="ECO:0000313" key="3">
    <source>
        <dbReference type="Proteomes" id="UP001396334"/>
    </source>
</evidence>
<protein>
    <submittedName>
        <fullName evidence="2">Uncharacterized protein</fullName>
    </submittedName>
</protein>
<reference evidence="2 3" key="1">
    <citation type="journal article" date="2024" name="G3 (Bethesda)">
        <title>Genome assembly of Hibiscus sabdariffa L. provides insights into metabolisms of medicinal natural products.</title>
        <authorList>
            <person name="Kim T."/>
        </authorList>
    </citation>
    <scope>NUCLEOTIDE SEQUENCE [LARGE SCALE GENOMIC DNA]</scope>
    <source>
        <strain evidence="2">TK-2024</strain>
        <tissue evidence="2">Old leaves</tissue>
    </source>
</reference>